<evidence type="ECO:0000313" key="1">
    <source>
        <dbReference type="EMBL" id="CAF1852582.1"/>
    </source>
</evidence>
<protein>
    <submittedName>
        <fullName evidence="1">(rape) hypothetical protein</fullName>
    </submittedName>
</protein>
<dbReference type="EMBL" id="HG994368">
    <property type="protein sequence ID" value="CAF1852582.1"/>
    <property type="molecule type" value="Genomic_DNA"/>
</dbReference>
<organism evidence="1">
    <name type="scientific">Brassica napus</name>
    <name type="common">Rape</name>
    <dbReference type="NCBI Taxonomy" id="3708"/>
    <lineage>
        <taxon>Eukaryota</taxon>
        <taxon>Viridiplantae</taxon>
        <taxon>Streptophyta</taxon>
        <taxon>Embryophyta</taxon>
        <taxon>Tracheophyta</taxon>
        <taxon>Spermatophyta</taxon>
        <taxon>Magnoliopsida</taxon>
        <taxon>eudicotyledons</taxon>
        <taxon>Gunneridae</taxon>
        <taxon>Pentapetalae</taxon>
        <taxon>rosids</taxon>
        <taxon>malvids</taxon>
        <taxon>Brassicales</taxon>
        <taxon>Brassicaceae</taxon>
        <taxon>Brassiceae</taxon>
        <taxon>Brassica</taxon>
    </lineage>
</organism>
<sequence>MIWPGENCVSCKYYFSDFSSINKHPSKIIMRCMDLEMLCNQLEAHTTWNPRLRLLMICSAKALWNPSKKAHNS</sequence>
<dbReference type="Proteomes" id="UP001295469">
    <property type="component" value="Chromosome C04"/>
</dbReference>
<reference evidence="1" key="1">
    <citation type="submission" date="2021-01" db="EMBL/GenBank/DDBJ databases">
        <authorList>
            <consortium name="Genoscope - CEA"/>
            <person name="William W."/>
        </authorList>
    </citation>
    <scope>NUCLEOTIDE SEQUENCE</scope>
</reference>
<gene>
    <name evidence="1" type="ORF">DARMORV10_C04P37780.1</name>
</gene>
<accession>A0A816JJZ2</accession>
<name>A0A816JJZ2_BRANA</name>
<dbReference type="AlphaFoldDB" id="A0A816JJZ2"/>
<proteinExistence type="predicted"/>